<proteinExistence type="predicted"/>
<dbReference type="AlphaFoldDB" id="W6Y0F1"/>
<dbReference type="GeneID" id="19154232"/>
<accession>W6Y0F1</accession>
<evidence type="ECO:0000313" key="3">
    <source>
        <dbReference type="Proteomes" id="UP000053841"/>
    </source>
</evidence>
<dbReference type="HOGENOM" id="CLU_2677676_0_0_1"/>
<sequence>PPCPFSSARRTSSSSSNSNSNPPPRSHQPLGISHLHMAHRNSHPRSTEPLLATLKSLAVAPRALPRPLAAASTTH</sequence>
<dbReference type="EMBL" id="KI964616">
    <property type="protein sequence ID" value="EUC33167.1"/>
    <property type="molecule type" value="Genomic_DNA"/>
</dbReference>
<dbReference type="Proteomes" id="UP000053841">
    <property type="component" value="Unassembled WGS sequence"/>
</dbReference>
<dbReference type="KEGG" id="bze:COCCADRAFT_96805"/>
<feature type="region of interest" description="Disordered" evidence="1">
    <location>
        <begin position="1"/>
        <end position="32"/>
    </location>
</feature>
<feature type="non-terminal residue" evidence="2">
    <location>
        <position position="1"/>
    </location>
</feature>
<name>W6Y0F1_COCC2</name>
<feature type="compositionally biased region" description="Low complexity" evidence="1">
    <location>
        <begin position="1"/>
        <end position="20"/>
    </location>
</feature>
<evidence type="ECO:0000313" key="2">
    <source>
        <dbReference type="EMBL" id="EUC33167.1"/>
    </source>
</evidence>
<protein>
    <submittedName>
        <fullName evidence="2">Uncharacterized protein</fullName>
    </submittedName>
</protein>
<gene>
    <name evidence="2" type="ORF">COCCADRAFT_96805</name>
</gene>
<organism evidence="2 3">
    <name type="scientific">Cochliobolus carbonum (strain 26-R-13)</name>
    <name type="common">Maize leaf spot fungus</name>
    <name type="synonym">Bipolaris zeicola</name>
    <dbReference type="NCBI Taxonomy" id="930089"/>
    <lineage>
        <taxon>Eukaryota</taxon>
        <taxon>Fungi</taxon>
        <taxon>Dikarya</taxon>
        <taxon>Ascomycota</taxon>
        <taxon>Pezizomycotina</taxon>
        <taxon>Dothideomycetes</taxon>
        <taxon>Pleosporomycetidae</taxon>
        <taxon>Pleosporales</taxon>
        <taxon>Pleosporineae</taxon>
        <taxon>Pleosporaceae</taxon>
        <taxon>Bipolaris</taxon>
    </lineage>
</organism>
<reference evidence="2 3" key="1">
    <citation type="journal article" date="2013" name="PLoS Genet.">
        <title>Comparative genome structure, secondary metabolite, and effector coding capacity across Cochliobolus pathogens.</title>
        <authorList>
            <person name="Condon B.J."/>
            <person name="Leng Y."/>
            <person name="Wu D."/>
            <person name="Bushley K.E."/>
            <person name="Ohm R.A."/>
            <person name="Otillar R."/>
            <person name="Martin J."/>
            <person name="Schackwitz W."/>
            <person name="Grimwood J."/>
            <person name="MohdZainudin N."/>
            <person name="Xue C."/>
            <person name="Wang R."/>
            <person name="Manning V.A."/>
            <person name="Dhillon B."/>
            <person name="Tu Z.J."/>
            <person name="Steffenson B.J."/>
            <person name="Salamov A."/>
            <person name="Sun H."/>
            <person name="Lowry S."/>
            <person name="LaButti K."/>
            <person name="Han J."/>
            <person name="Copeland A."/>
            <person name="Lindquist E."/>
            <person name="Barry K."/>
            <person name="Schmutz J."/>
            <person name="Baker S.E."/>
            <person name="Ciuffetti L.M."/>
            <person name="Grigoriev I.V."/>
            <person name="Zhong S."/>
            <person name="Turgeon B.G."/>
        </authorList>
    </citation>
    <scope>NUCLEOTIDE SEQUENCE [LARGE SCALE GENOMIC DNA]</scope>
    <source>
        <strain evidence="2 3">26-R-13</strain>
    </source>
</reference>
<dbReference type="RefSeq" id="XP_007712559.1">
    <property type="nucleotide sequence ID" value="XM_007714369.1"/>
</dbReference>
<keyword evidence="3" id="KW-1185">Reference proteome</keyword>
<evidence type="ECO:0000256" key="1">
    <source>
        <dbReference type="SAM" id="MobiDB-lite"/>
    </source>
</evidence>